<evidence type="ECO:0000313" key="2">
    <source>
        <dbReference type="EMBL" id="WNG51455.1"/>
    </source>
</evidence>
<proteinExistence type="predicted"/>
<name>A0ABY9X7T8_9BACT</name>
<dbReference type="EMBL" id="CP043494">
    <property type="protein sequence ID" value="WNG51455.1"/>
    <property type="molecule type" value="Genomic_DNA"/>
</dbReference>
<organism evidence="2 3">
    <name type="scientific">Archangium minus</name>
    <dbReference type="NCBI Taxonomy" id="83450"/>
    <lineage>
        <taxon>Bacteria</taxon>
        <taxon>Pseudomonadati</taxon>
        <taxon>Myxococcota</taxon>
        <taxon>Myxococcia</taxon>
        <taxon>Myxococcales</taxon>
        <taxon>Cystobacterineae</taxon>
        <taxon>Archangiaceae</taxon>
        <taxon>Archangium</taxon>
    </lineage>
</organism>
<evidence type="ECO:0000256" key="1">
    <source>
        <dbReference type="SAM" id="MobiDB-lite"/>
    </source>
</evidence>
<feature type="region of interest" description="Disordered" evidence="1">
    <location>
        <begin position="99"/>
        <end position="125"/>
    </location>
</feature>
<reference evidence="2 3" key="1">
    <citation type="submission" date="2019-08" db="EMBL/GenBank/DDBJ databases">
        <title>Archangium and Cystobacter genomes.</title>
        <authorList>
            <person name="Chen I.-C.K."/>
            <person name="Wielgoss S."/>
        </authorList>
    </citation>
    <scope>NUCLEOTIDE SEQUENCE [LARGE SCALE GENOMIC DNA]</scope>
    <source>
        <strain evidence="2 3">Cbm 6</strain>
    </source>
</reference>
<dbReference type="RefSeq" id="WP_395811717.1">
    <property type="nucleotide sequence ID" value="NZ_CP043494.1"/>
</dbReference>
<sequence length="125" mass="13473">MANHINVYITDTGISYDPSNLVSQGDIVTFHFPTSAQSVQMNFGTPSCFSSSNLSLTGGTQGPTSSLEVDMHARPGSYPFTVTTSQVALSWVEGKFRHGGNYESKNGSLDVTTEPPPPEEKDKKK</sequence>
<accession>A0ABY9X7T8</accession>
<dbReference type="Proteomes" id="UP001611383">
    <property type="component" value="Chromosome"/>
</dbReference>
<evidence type="ECO:0000313" key="3">
    <source>
        <dbReference type="Proteomes" id="UP001611383"/>
    </source>
</evidence>
<gene>
    <name evidence="2" type="ORF">F0U60_50510</name>
</gene>
<protein>
    <submittedName>
        <fullName evidence="2">Uncharacterized protein</fullName>
    </submittedName>
</protein>
<keyword evidence="3" id="KW-1185">Reference proteome</keyword>